<dbReference type="InterPro" id="IPR036397">
    <property type="entry name" value="RNaseH_sf"/>
</dbReference>
<dbReference type="Pfam" id="PF13358">
    <property type="entry name" value="DDE_3"/>
    <property type="match status" value="1"/>
</dbReference>
<evidence type="ECO:0000313" key="4">
    <source>
        <dbReference type="Proteomes" id="UP000069940"/>
    </source>
</evidence>
<dbReference type="InterPro" id="IPR009057">
    <property type="entry name" value="Homeodomain-like_sf"/>
</dbReference>
<dbReference type="InterPro" id="IPR012337">
    <property type="entry name" value="RNaseH-like_sf"/>
</dbReference>
<keyword evidence="4" id="KW-1185">Reference proteome</keyword>
<dbReference type="Proteomes" id="UP000069940">
    <property type="component" value="Unassembled WGS sequence"/>
</dbReference>
<dbReference type="NCBIfam" id="NF033545">
    <property type="entry name" value="transpos_IS630"/>
    <property type="match status" value="1"/>
</dbReference>
<dbReference type="Gene3D" id="3.30.420.10">
    <property type="entry name" value="Ribonuclease H-like superfamily/Ribonuclease H"/>
    <property type="match status" value="1"/>
</dbReference>
<dbReference type="PANTHER" id="PTHR46564">
    <property type="entry name" value="TRANSPOSASE"/>
    <property type="match status" value="1"/>
</dbReference>
<sequence>MNVILENVRHRQATKNTKYYCLYNYYVLGIKRSHLAIKYCKSKTTISSWIAEYERSGAFGTGSRQATFPKFDHMKRKWITDLYEKLPTLYLDEAKQRFTSHFGVPISVSSICKILHAHGLSWKVLKRRAIQIRESEVVKYSRELCCFQWDHPQLVFLDEVSFDNRDMWRTRGYGLIGQKVVYKGEFRRRPRVSTLCFLGYQAILDSFETEGTFTRQKFFDACRKMALTNGNIRSYPGQFSVWIMDGARIHCDKNIIKYLRSLGIIPIFLPPYCPFYNPVEIVFGLIKRYVRRHYEENKDVPMSVIVGAALTKFTSYDCTNLFRKCGYFPGGVFDPSVNK</sequence>
<name>A0ABM1XXJ6_AEDAL</name>
<reference evidence="3" key="2">
    <citation type="submission" date="2025-05" db="UniProtKB">
        <authorList>
            <consortium name="EnsemblMetazoa"/>
        </authorList>
    </citation>
    <scope>IDENTIFICATION</scope>
    <source>
        <strain evidence="3">Foshan</strain>
    </source>
</reference>
<dbReference type="InterPro" id="IPR047655">
    <property type="entry name" value="Transpos_IS630-like"/>
</dbReference>
<accession>A0ABM1XXJ6</accession>
<dbReference type="EnsemblMetazoa" id="AALFPA23_003770.R4359">
    <property type="protein sequence ID" value="AALFPA23_003770.P4359"/>
    <property type="gene ID" value="AALFPA23_003770"/>
</dbReference>
<evidence type="ECO:0000313" key="3">
    <source>
        <dbReference type="EnsemblMetazoa" id="AALFPA23_003770.P4359"/>
    </source>
</evidence>
<comment type="subcellular location">
    <subcellularLocation>
        <location evidence="1">Nucleus</location>
    </subcellularLocation>
</comment>
<dbReference type="GeneID" id="134290093"/>
<organism evidence="3 4">
    <name type="scientific">Aedes albopictus</name>
    <name type="common">Asian tiger mosquito</name>
    <name type="synonym">Stegomyia albopicta</name>
    <dbReference type="NCBI Taxonomy" id="7160"/>
    <lineage>
        <taxon>Eukaryota</taxon>
        <taxon>Metazoa</taxon>
        <taxon>Ecdysozoa</taxon>
        <taxon>Arthropoda</taxon>
        <taxon>Hexapoda</taxon>
        <taxon>Insecta</taxon>
        <taxon>Pterygota</taxon>
        <taxon>Neoptera</taxon>
        <taxon>Endopterygota</taxon>
        <taxon>Diptera</taxon>
        <taxon>Nematocera</taxon>
        <taxon>Culicoidea</taxon>
        <taxon>Culicidae</taxon>
        <taxon>Culicinae</taxon>
        <taxon>Aedini</taxon>
        <taxon>Aedes</taxon>
        <taxon>Stegomyia</taxon>
    </lineage>
</organism>
<evidence type="ECO:0000256" key="1">
    <source>
        <dbReference type="ARBA" id="ARBA00004123"/>
    </source>
</evidence>
<dbReference type="SUPFAM" id="SSF53098">
    <property type="entry name" value="Ribonuclease H-like"/>
    <property type="match status" value="1"/>
</dbReference>
<feature type="domain" description="Tc1-like transposase DDE" evidence="2">
    <location>
        <begin position="153"/>
        <end position="293"/>
    </location>
</feature>
<dbReference type="SUPFAM" id="SSF46689">
    <property type="entry name" value="Homeodomain-like"/>
    <property type="match status" value="1"/>
</dbReference>
<evidence type="ECO:0000259" key="2">
    <source>
        <dbReference type="Pfam" id="PF13358"/>
    </source>
</evidence>
<reference evidence="4" key="1">
    <citation type="journal article" date="2015" name="Proc. Natl. Acad. Sci. U.S.A.">
        <title>Genome sequence of the Asian Tiger mosquito, Aedes albopictus, reveals insights into its biology, genetics, and evolution.</title>
        <authorList>
            <person name="Chen X.G."/>
            <person name="Jiang X."/>
            <person name="Gu J."/>
            <person name="Xu M."/>
            <person name="Wu Y."/>
            <person name="Deng Y."/>
            <person name="Zhang C."/>
            <person name="Bonizzoni M."/>
            <person name="Dermauw W."/>
            <person name="Vontas J."/>
            <person name="Armbruster P."/>
            <person name="Huang X."/>
            <person name="Yang Y."/>
            <person name="Zhang H."/>
            <person name="He W."/>
            <person name="Peng H."/>
            <person name="Liu Y."/>
            <person name="Wu K."/>
            <person name="Chen J."/>
            <person name="Lirakis M."/>
            <person name="Topalis P."/>
            <person name="Van Leeuwen T."/>
            <person name="Hall A.B."/>
            <person name="Jiang X."/>
            <person name="Thorpe C."/>
            <person name="Mueller R.L."/>
            <person name="Sun C."/>
            <person name="Waterhouse R.M."/>
            <person name="Yan G."/>
            <person name="Tu Z.J."/>
            <person name="Fang X."/>
            <person name="James A.A."/>
        </authorList>
    </citation>
    <scope>NUCLEOTIDE SEQUENCE [LARGE SCALE GENOMIC DNA]</scope>
    <source>
        <strain evidence="4">Foshan</strain>
    </source>
</reference>
<protein>
    <recommendedName>
        <fullName evidence="2">Tc1-like transposase DDE domain-containing protein</fullName>
    </recommendedName>
</protein>
<dbReference type="RefSeq" id="XP_062713099.1">
    <property type="nucleotide sequence ID" value="XM_062857115.1"/>
</dbReference>
<dbReference type="PANTHER" id="PTHR46564:SF1">
    <property type="entry name" value="TRANSPOSASE"/>
    <property type="match status" value="1"/>
</dbReference>
<proteinExistence type="predicted"/>
<dbReference type="InterPro" id="IPR038717">
    <property type="entry name" value="Tc1-like_DDE_dom"/>
</dbReference>